<dbReference type="AlphaFoldDB" id="A0A6G7YTD4"/>
<feature type="transmembrane region" description="Helical" evidence="6">
    <location>
        <begin position="154"/>
        <end position="170"/>
    </location>
</feature>
<name>A0A6G7YTD4_9SPHN</name>
<evidence type="ECO:0000256" key="4">
    <source>
        <dbReference type="ARBA" id="ARBA00022989"/>
    </source>
</evidence>
<organism evidence="8 9">
    <name type="scientific">Sphingomonas piscis</name>
    <dbReference type="NCBI Taxonomy" id="2714943"/>
    <lineage>
        <taxon>Bacteria</taxon>
        <taxon>Pseudomonadati</taxon>
        <taxon>Pseudomonadota</taxon>
        <taxon>Alphaproteobacteria</taxon>
        <taxon>Sphingomonadales</taxon>
        <taxon>Sphingomonadaceae</taxon>
        <taxon>Sphingomonas</taxon>
    </lineage>
</organism>
<dbReference type="Proteomes" id="UP000503222">
    <property type="component" value="Chromosome"/>
</dbReference>
<reference evidence="8 9" key="1">
    <citation type="submission" date="2020-03" db="EMBL/GenBank/DDBJ databases">
        <title>Sphingomonas sp. nov., isolated from fish.</title>
        <authorList>
            <person name="Hyun D.-W."/>
            <person name="Bae J.-W."/>
        </authorList>
    </citation>
    <scope>NUCLEOTIDE SEQUENCE [LARGE SCALE GENOMIC DNA]</scope>
    <source>
        <strain evidence="8 9">HDW15B</strain>
    </source>
</reference>
<dbReference type="GO" id="GO:0016020">
    <property type="term" value="C:membrane"/>
    <property type="evidence" value="ECO:0007669"/>
    <property type="project" value="UniProtKB-SubCell"/>
</dbReference>
<gene>
    <name evidence="8" type="ORF">G7077_07335</name>
</gene>
<keyword evidence="9" id="KW-1185">Reference proteome</keyword>
<keyword evidence="4 6" id="KW-1133">Transmembrane helix</keyword>
<evidence type="ECO:0000256" key="6">
    <source>
        <dbReference type="SAM" id="Phobius"/>
    </source>
</evidence>
<feature type="transmembrane region" description="Helical" evidence="6">
    <location>
        <begin position="94"/>
        <end position="116"/>
    </location>
</feature>
<evidence type="ECO:0000259" key="7">
    <source>
        <dbReference type="Pfam" id="PF00892"/>
    </source>
</evidence>
<comment type="similarity">
    <text evidence="2">Belongs to the EamA transporter family.</text>
</comment>
<dbReference type="InterPro" id="IPR050638">
    <property type="entry name" value="AA-Vitamin_Transporters"/>
</dbReference>
<evidence type="ECO:0000313" key="9">
    <source>
        <dbReference type="Proteomes" id="UP000503222"/>
    </source>
</evidence>
<dbReference type="PANTHER" id="PTHR32322:SF2">
    <property type="entry name" value="EAMA DOMAIN-CONTAINING PROTEIN"/>
    <property type="match status" value="1"/>
</dbReference>
<evidence type="ECO:0000256" key="1">
    <source>
        <dbReference type="ARBA" id="ARBA00004141"/>
    </source>
</evidence>
<dbReference type="PROSITE" id="PS51257">
    <property type="entry name" value="PROKAR_LIPOPROTEIN"/>
    <property type="match status" value="1"/>
</dbReference>
<feature type="domain" description="EamA" evidence="7">
    <location>
        <begin position="151"/>
        <end position="281"/>
    </location>
</feature>
<evidence type="ECO:0000256" key="5">
    <source>
        <dbReference type="ARBA" id="ARBA00023136"/>
    </source>
</evidence>
<feature type="transmembrane region" description="Helical" evidence="6">
    <location>
        <begin position="182"/>
        <end position="201"/>
    </location>
</feature>
<accession>A0A6G7YTD4</accession>
<dbReference type="EMBL" id="CP049869">
    <property type="protein sequence ID" value="QIK80006.1"/>
    <property type="molecule type" value="Genomic_DNA"/>
</dbReference>
<feature type="transmembrane region" description="Helical" evidence="6">
    <location>
        <begin position="265"/>
        <end position="283"/>
    </location>
</feature>
<evidence type="ECO:0000256" key="2">
    <source>
        <dbReference type="ARBA" id="ARBA00007362"/>
    </source>
</evidence>
<sequence>MTRKAHPLAFPALLIGNAALACGPWLVRLADVGPVAVGFWRLFLALPLLAVLGIAVGQKPVWPRKLIAGAILLSAIFYVSDLAMWNIGIRMTKLANATLFGNCASFAFVAWGLWLARKWPTGLQSAALALAAVGCGLLVAGSAELSARNVRGDILALLAGILYAGYLIFVERARTALKPLQVLFLATLFGSVFLLPISLALGERVMPQDWTPLLIIAVSSQVVGQGLLVYAIGTLPSVVVGLALLTQPAIAAMIGWFFYGERLSVLDWAGAVAIAAALVLVQLRAPALRSGPEQPNLAP</sequence>
<proteinExistence type="inferred from homology"/>
<feature type="transmembrane region" description="Helical" evidence="6">
    <location>
        <begin position="66"/>
        <end position="88"/>
    </location>
</feature>
<evidence type="ECO:0000256" key="3">
    <source>
        <dbReference type="ARBA" id="ARBA00022692"/>
    </source>
</evidence>
<feature type="transmembrane region" description="Helical" evidence="6">
    <location>
        <begin position="37"/>
        <end position="57"/>
    </location>
</feature>
<feature type="transmembrane region" description="Helical" evidence="6">
    <location>
        <begin position="239"/>
        <end position="259"/>
    </location>
</feature>
<dbReference type="InterPro" id="IPR000620">
    <property type="entry name" value="EamA_dom"/>
</dbReference>
<feature type="transmembrane region" description="Helical" evidence="6">
    <location>
        <begin position="213"/>
        <end position="232"/>
    </location>
</feature>
<dbReference type="KEGG" id="spii:G7077_07335"/>
<dbReference type="InterPro" id="IPR037185">
    <property type="entry name" value="EmrE-like"/>
</dbReference>
<keyword evidence="5 6" id="KW-0472">Membrane</keyword>
<feature type="transmembrane region" description="Helical" evidence="6">
    <location>
        <begin position="123"/>
        <end position="142"/>
    </location>
</feature>
<protein>
    <submittedName>
        <fullName evidence="8">DMT family transporter</fullName>
    </submittedName>
</protein>
<keyword evidence="3 6" id="KW-0812">Transmembrane</keyword>
<comment type="subcellular location">
    <subcellularLocation>
        <location evidence="1">Membrane</location>
        <topology evidence="1">Multi-pass membrane protein</topology>
    </subcellularLocation>
</comment>
<dbReference type="SUPFAM" id="SSF103481">
    <property type="entry name" value="Multidrug resistance efflux transporter EmrE"/>
    <property type="match status" value="2"/>
</dbReference>
<dbReference type="PANTHER" id="PTHR32322">
    <property type="entry name" value="INNER MEMBRANE TRANSPORTER"/>
    <property type="match status" value="1"/>
</dbReference>
<evidence type="ECO:0000313" key="8">
    <source>
        <dbReference type="EMBL" id="QIK80006.1"/>
    </source>
</evidence>
<dbReference type="Pfam" id="PF00892">
    <property type="entry name" value="EamA"/>
    <property type="match status" value="1"/>
</dbReference>